<keyword evidence="7" id="KW-1185">Reference proteome</keyword>
<dbReference type="PANTHER" id="PTHR10250">
    <property type="entry name" value="MICROSOMAL GLUTATHIONE S-TRANSFERASE"/>
    <property type="match status" value="1"/>
</dbReference>
<dbReference type="InterPro" id="IPR050997">
    <property type="entry name" value="MAPEG"/>
</dbReference>
<evidence type="ECO:0000256" key="2">
    <source>
        <dbReference type="ARBA" id="ARBA00022692"/>
    </source>
</evidence>
<dbReference type="InterPro" id="IPR001129">
    <property type="entry name" value="Membr-assoc_MAPEG"/>
</dbReference>
<dbReference type="InterPro" id="IPR023352">
    <property type="entry name" value="MAPEG-like_dom_sf"/>
</dbReference>
<feature type="transmembrane region" description="Helical" evidence="5">
    <location>
        <begin position="127"/>
        <end position="151"/>
    </location>
</feature>
<proteinExistence type="predicted"/>
<dbReference type="PANTHER" id="PTHR10250:SF26">
    <property type="entry name" value="GLUTATHIONE S-TRANSFERASE 3, MITOCHONDRIAL"/>
    <property type="match status" value="1"/>
</dbReference>
<dbReference type="SUPFAM" id="SSF161084">
    <property type="entry name" value="MAPEG domain-like"/>
    <property type="match status" value="1"/>
</dbReference>
<protein>
    <submittedName>
        <fullName evidence="6">Glutathione S-transferase</fullName>
    </submittedName>
</protein>
<feature type="transmembrane region" description="Helical" evidence="5">
    <location>
        <begin position="83"/>
        <end position="107"/>
    </location>
</feature>
<evidence type="ECO:0000313" key="7">
    <source>
        <dbReference type="Proteomes" id="UP001610728"/>
    </source>
</evidence>
<dbReference type="RefSeq" id="XP_070859345.1">
    <property type="nucleotide sequence ID" value="XM_071003028.1"/>
</dbReference>
<reference evidence="6 7" key="1">
    <citation type="submission" date="2020-05" db="EMBL/GenBank/DDBJ databases">
        <title>Ceratocystis lukuohia genome.</title>
        <authorList>
            <person name="Harrington T.C."/>
            <person name="Kim K."/>
            <person name="Mayers C.G."/>
        </authorList>
    </citation>
    <scope>NUCLEOTIDE SEQUENCE [LARGE SCALE GENOMIC DNA]</scope>
    <source>
        <strain evidence="6 7">C4212</strain>
    </source>
</reference>
<evidence type="ECO:0000256" key="1">
    <source>
        <dbReference type="ARBA" id="ARBA00004141"/>
    </source>
</evidence>
<dbReference type="EMBL" id="JABSNW010000004">
    <property type="protein sequence ID" value="KAL2888165.1"/>
    <property type="molecule type" value="Genomic_DNA"/>
</dbReference>
<comment type="caution">
    <text evidence="6">The sequence shown here is derived from an EMBL/GenBank/DDBJ whole genome shotgun (WGS) entry which is preliminary data.</text>
</comment>
<feature type="transmembrane region" description="Helical" evidence="5">
    <location>
        <begin position="12"/>
        <end position="32"/>
    </location>
</feature>
<dbReference type="Gene3D" id="1.20.120.550">
    <property type="entry name" value="Membrane associated eicosanoid/glutathione metabolism-like domain"/>
    <property type="match status" value="1"/>
</dbReference>
<evidence type="ECO:0000256" key="5">
    <source>
        <dbReference type="SAM" id="Phobius"/>
    </source>
</evidence>
<evidence type="ECO:0000256" key="3">
    <source>
        <dbReference type="ARBA" id="ARBA00022989"/>
    </source>
</evidence>
<dbReference type="GeneID" id="98118278"/>
<accession>A0ABR4MIQ7</accession>
<keyword evidence="4 5" id="KW-0472">Membrane</keyword>
<gene>
    <name evidence="6" type="ORF">HOO65_040502</name>
</gene>
<dbReference type="Pfam" id="PF01124">
    <property type="entry name" value="MAPEG"/>
    <property type="match status" value="1"/>
</dbReference>
<sequence>MSVISEIPREFGYVLSVAATSFFLNTALGFQVSAYRKAAGIKYPIAYANDELAAKDPKAFQFNCARSPSHSSVLKICLAHTSWLGALLISGLRYPVASASFGAAWIVSRVLYGRGYAVKGPEGRLGGAYLGFFADIAIKSMAMFTSVMFALGY</sequence>
<evidence type="ECO:0000256" key="4">
    <source>
        <dbReference type="ARBA" id="ARBA00023136"/>
    </source>
</evidence>
<dbReference type="Proteomes" id="UP001610728">
    <property type="component" value="Unassembled WGS sequence"/>
</dbReference>
<comment type="subcellular location">
    <subcellularLocation>
        <location evidence="1">Membrane</location>
        <topology evidence="1">Multi-pass membrane protein</topology>
    </subcellularLocation>
</comment>
<keyword evidence="3 5" id="KW-1133">Transmembrane helix</keyword>
<name>A0ABR4MIQ7_9PEZI</name>
<evidence type="ECO:0000313" key="6">
    <source>
        <dbReference type="EMBL" id="KAL2888165.1"/>
    </source>
</evidence>
<keyword evidence="2 5" id="KW-0812">Transmembrane</keyword>
<organism evidence="6 7">
    <name type="scientific">Ceratocystis lukuohia</name>
    <dbReference type="NCBI Taxonomy" id="2019550"/>
    <lineage>
        <taxon>Eukaryota</taxon>
        <taxon>Fungi</taxon>
        <taxon>Dikarya</taxon>
        <taxon>Ascomycota</taxon>
        <taxon>Pezizomycotina</taxon>
        <taxon>Sordariomycetes</taxon>
        <taxon>Hypocreomycetidae</taxon>
        <taxon>Microascales</taxon>
        <taxon>Ceratocystidaceae</taxon>
        <taxon>Ceratocystis</taxon>
    </lineage>
</organism>